<comment type="caution">
    <text evidence="5">The sequence shown here is derived from an EMBL/GenBank/DDBJ whole genome shotgun (WGS) entry which is preliminary data.</text>
</comment>
<dbReference type="OrthoDB" id="965869at2"/>
<feature type="chain" id="PRO_5016309507" evidence="4">
    <location>
        <begin position="23"/>
        <end position="242"/>
    </location>
</feature>
<feature type="repeat" description="TPR" evidence="3">
    <location>
        <begin position="165"/>
        <end position="198"/>
    </location>
</feature>
<dbReference type="AlphaFoldDB" id="A0A328BT72"/>
<name>A0A328BT72_9BACT</name>
<organism evidence="5 6">
    <name type="scientific">Hymenobacter edaphi</name>
    <dbReference type="NCBI Taxonomy" id="2211146"/>
    <lineage>
        <taxon>Bacteria</taxon>
        <taxon>Pseudomonadati</taxon>
        <taxon>Bacteroidota</taxon>
        <taxon>Cytophagia</taxon>
        <taxon>Cytophagales</taxon>
        <taxon>Hymenobacteraceae</taxon>
        <taxon>Hymenobacter</taxon>
    </lineage>
</organism>
<keyword evidence="4" id="KW-0732">Signal</keyword>
<dbReference type="InterPro" id="IPR050498">
    <property type="entry name" value="Ycf3"/>
</dbReference>
<keyword evidence="2 3" id="KW-0802">TPR repeat</keyword>
<dbReference type="Pfam" id="PF13432">
    <property type="entry name" value="TPR_16"/>
    <property type="match status" value="2"/>
</dbReference>
<dbReference type="InterPro" id="IPR019734">
    <property type="entry name" value="TPR_rpt"/>
</dbReference>
<proteinExistence type="predicted"/>
<dbReference type="PANTHER" id="PTHR44858:SF1">
    <property type="entry name" value="UDP-N-ACETYLGLUCOSAMINE--PEPTIDE N-ACETYLGLUCOSAMINYLTRANSFERASE SPINDLY-RELATED"/>
    <property type="match status" value="1"/>
</dbReference>
<dbReference type="Gene3D" id="1.25.40.10">
    <property type="entry name" value="Tetratricopeptide repeat domain"/>
    <property type="match status" value="2"/>
</dbReference>
<evidence type="ECO:0000256" key="2">
    <source>
        <dbReference type="ARBA" id="ARBA00022803"/>
    </source>
</evidence>
<feature type="signal peptide" evidence="4">
    <location>
        <begin position="1"/>
        <end position="22"/>
    </location>
</feature>
<keyword evidence="1" id="KW-0677">Repeat</keyword>
<accession>A0A328BT72</accession>
<gene>
    <name evidence="5" type="ORF">DLM85_02545</name>
</gene>
<dbReference type="InterPro" id="IPR011990">
    <property type="entry name" value="TPR-like_helical_dom_sf"/>
</dbReference>
<feature type="repeat" description="TPR" evidence="3">
    <location>
        <begin position="131"/>
        <end position="164"/>
    </location>
</feature>
<evidence type="ECO:0000256" key="1">
    <source>
        <dbReference type="ARBA" id="ARBA00022737"/>
    </source>
</evidence>
<evidence type="ECO:0000256" key="3">
    <source>
        <dbReference type="PROSITE-ProRule" id="PRU00339"/>
    </source>
</evidence>
<dbReference type="PANTHER" id="PTHR44858">
    <property type="entry name" value="TETRATRICOPEPTIDE REPEAT PROTEIN 6"/>
    <property type="match status" value="1"/>
</dbReference>
<dbReference type="PROSITE" id="PS50005">
    <property type="entry name" value="TPR"/>
    <property type="match status" value="2"/>
</dbReference>
<evidence type="ECO:0000256" key="4">
    <source>
        <dbReference type="SAM" id="SignalP"/>
    </source>
</evidence>
<keyword evidence="6" id="KW-1185">Reference proteome</keyword>
<dbReference type="SMART" id="SM00028">
    <property type="entry name" value="TPR"/>
    <property type="match status" value="6"/>
</dbReference>
<evidence type="ECO:0000313" key="6">
    <source>
        <dbReference type="Proteomes" id="UP000248553"/>
    </source>
</evidence>
<dbReference type="SUPFAM" id="SSF48452">
    <property type="entry name" value="TPR-like"/>
    <property type="match status" value="2"/>
</dbReference>
<sequence length="242" mass="26652">MGTCWLPGIMMLLALPALGQRAQPVDAVALGRYALDRGDGAGASRHFSAALQRQPDNEEALGLRCKARYQLKDYAGTLADAERVLAINPEQFTQRDYEALRNLGVIQNSRRDFEAARRYLQQAKAKHGADTQDYEDIGYSYLQQQNGAAALAEFQAMVKLDPQSKKARYGVGKSLYLLQRFPESVAAFDEAIKLDPGYALAYQNRGAAKMSAGDQAGGCRDWQKASELGVGELRPLLKQYCP</sequence>
<protein>
    <submittedName>
        <fullName evidence="5">Uncharacterized protein</fullName>
    </submittedName>
</protein>
<dbReference type="Proteomes" id="UP000248553">
    <property type="component" value="Unassembled WGS sequence"/>
</dbReference>
<evidence type="ECO:0000313" key="5">
    <source>
        <dbReference type="EMBL" id="RAK69751.1"/>
    </source>
</evidence>
<dbReference type="EMBL" id="QHKM01000001">
    <property type="protein sequence ID" value="RAK69751.1"/>
    <property type="molecule type" value="Genomic_DNA"/>
</dbReference>
<reference evidence="6" key="1">
    <citation type="submission" date="2018-05" db="EMBL/GenBank/DDBJ databases">
        <authorList>
            <person name="Nie L."/>
        </authorList>
    </citation>
    <scope>NUCLEOTIDE SEQUENCE [LARGE SCALE GENOMIC DNA]</scope>
    <source>
        <strain evidence="6">NL</strain>
    </source>
</reference>